<dbReference type="PANTHER" id="PTHR38104:SF1">
    <property type="entry name" value="ANTI-SIGMA-E FACTOR RSEA"/>
    <property type="match status" value="1"/>
</dbReference>
<dbReference type="EMBL" id="JBAJEX010000001">
    <property type="protein sequence ID" value="MEO1765656.1"/>
    <property type="molecule type" value="Genomic_DNA"/>
</dbReference>
<dbReference type="RefSeq" id="WP_347306003.1">
    <property type="nucleotide sequence ID" value="NZ_JBAJEX010000001.1"/>
</dbReference>
<organism evidence="3 4">
    <name type="scientific">Thiobacter aerophilum</name>
    <dbReference type="NCBI Taxonomy" id="3121275"/>
    <lineage>
        <taxon>Bacteria</taxon>
        <taxon>Pseudomonadati</taxon>
        <taxon>Pseudomonadota</taxon>
        <taxon>Betaproteobacteria</taxon>
        <taxon>Burkholderiales</taxon>
        <taxon>Thiobacteraceae</taxon>
        <taxon>Thiobacter</taxon>
    </lineage>
</organism>
<dbReference type="Gene3D" id="1.10.10.880">
    <property type="entry name" value="Anti sigma-E protein RseA, N-terminal domain"/>
    <property type="match status" value="1"/>
</dbReference>
<feature type="region of interest" description="Disordered" evidence="1">
    <location>
        <begin position="130"/>
        <end position="149"/>
    </location>
</feature>
<evidence type="ECO:0000313" key="4">
    <source>
        <dbReference type="Proteomes" id="UP001482231"/>
    </source>
</evidence>
<evidence type="ECO:0000313" key="3">
    <source>
        <dbReference type="EMBL" id="MEO1765656.1"/>
    </source>
</evidence>
<accession>A0ABV0EAZ2</accession>
<reference evidence="3 4" key="1">
    <citation type="submission" date="2024-02" db="EMBL/GenBank/DDBJ databases">
        <title>New thermophilic sulfur-oxidizing bacteria from a hot springs of the Uzon caldera (Kamchatka, Russia).</title>
        <authorList>
            <person name="Dukat A.M."/>
            <person name="Elcheninov A.G."/>
            <person name="Frolov E.N."/>
        </authorList>
    </citation>
    <scope>NUCLEOTIDE SEQUENCE [LARGE SCALE GENOMIC DNA]</scope>
    <source>
        <strain evidence="3 4">AK1</strain>
    </source>
</reference>
<feature type="domain" description="Anti sigma-E protein RseA N-terminal" evidence="2">
    <location>
        <begin position="4"/>
        <end position="83"/>
    </location>
</feature>
<name>A0ABV0EAZ2_9BURK</name>
<evidence type="ECO:0000259" key="2">
    <source>
        <dbReference type="Pfam" id="PF03872"/>
    </source>
</evidence>
<proteinExistence type="predicted"/>
<dbReference type="InterPro" id="IPR052383">
    <property type="entry name" value="Anti-sigma-E_RseA-like"/>
</dbReference>
<comment type="caution">
    <text evidence="3">The sequence shown here is derived from an EMBL/GenBank/DDBJ whole genome shotgun (WGS) entry which is preliminary data.</text>
</comment>
<dbReference type="Proteomes" id="UP001482231">
    <property type="component" value="Unassembled WGS sequence"/>
</dbReference>
<dbReference type="InterPro" id="IPR036147">
    <property type="entry name" value="Anti-sigma_E_RseA_N_sf"/>
</dbReference>
<keyword evidence="4" id="KW-1185">Reference proteome</keyword>
<dbReference type="CDD" id="cd16328">
    <property type="entry name" value="RseA_N"/>
    <property type="match status" value="1"/>
</dbReference>
<dbReference type="PANTHER" id="PTHR38104">
    <property type="match status" value="1"/>
</dbReference>
<evidence type="ECO:0000256" key="1">
    <source>
        <dbReference type="SAM" id="MobiDB-lite"/>
    </source>
</evidence>
<dbReference type="InterPro" id="IPR005572">
    <property type="entry name" value="Anti-sigma_E_RseA_N"/>
</dbReference>
<sequence length="190" mass="20221">MTSDISALMDGELDPDATARVLANLRQDERLRATWETYQLIGDALRGSGPLALDITGKVARRLAQEPTVLAPRPHRTQPAPRRPALALAASVAALGLVGLLAWQQSRLYGAKASTVQVAAVETRAPLPVLQPATRPGQTAKADGQEPPRVRFPVGTGEAYLLAHQEFSPSYAMAGMPAYVRVVAQPEAGQ</sequence>
<dbReference type="SUPFAM" id="SSF89069">
    <property type="entry name" value="N-terminal, cytoplasmic domain of anti-sigmaE factor RseA"/>
    <property type="match status" value="1"/>
</dbReference>
<protein>
    <submittedName>
        <fullName evidence="3">Sigma-E factor negative regulatory protein</fullName>
    </submittedName>
</protein>
<dbReference type="Pfam" id="PF03872">
    <property type="entry name" value="RseA_N"/>
    <property type="match status" value="1"/>
</dbReference>
<gene>
    <name evidence="3" type="ORF">V6E02_00270</name>
</gene>